<evidence type="ECO:0000256" key="13">
    <source>
        <dbReference type="RuleBase" id="RU000473"/>
    </source>
</evidence>
<dbReference type="InterPro" id="IPR018086">
    <property type="entry name" value="NADH_UbQ_OxRdtase_su1_CS"/>
</dbReference>
<comment type="catalytic activity">
    <reaction evidence="13">
        <text>a ubiquinone + NADH + 5 H(+)(in) = a ubiquinol + NAD(+) + 4 H(+)(out)</text>
        <dbReference type="Rhea" id="RHEA:29091"/>
        <dbReference type="Rhea" id="RHEA-COMP:9565"/>
        <dbReference type="Rhea" id="RHEA-COMP:9566"/>
        <dbReference type="ChEBI" id="CHEBI:15378"/>
        <dbReference type="ChEBI" id="CHEBI:16389"/>
        <dbReference type="ChEBI" id="CHEBI:17976"/>
        <dbReference type="ChEBI" id="CHEBI:57540"/>
        <dbReference type="ChEBI" id="CHEBI:57945"/>
        <dbReference type="EC" id="7.1.1.2"/>
    </reaction>
</comment>
<dbReference type="HAMAP" id="MF_01350">
    <property type="entry name" value="NDH1_NuoH"/>
    <property type="match status" value="1"/>
</dbReference>
<sequence>MLYENNFQVMMNMLNFYLMMNMLILLMMLIMIMISVAFLTLFERKILSISHYRKGPNKISLWGLLQPFSDAMKLLSKEFFYPLKSNYWYYSLSPILMFTLIFSLWMIYPFKTNLFNWSLNSLFFLCLMSMNVYSLMISGWSSNSSFSMLGAIRSISQSISYEVTLSISFLLTLLIINSLNLKYLMIMQKYIWLMMFLWPIAIILFMSMLAEINRTPFDLSEGEFELVSGFNIEYSNYGFVLIFLSEYSSIMFMMFMFNLLFFSMSKFNFMFYMSYLMFLFLTIWIRLTLPRIRYDYLMFFCWWYLLPMILIMFFFFNMYFKFLINLI</sequence>
<keyword evidence="9 13" id="KW-0830">Ubiquinone</keyword>
<proteinExistence type="inferred from homology"/>
<evidence type="ECO:0000256" key="7">
    <source>
        <dbReference type="ARBA" id="ARBA00022792"/>
    </source>
</evidence>
<dbReference type="AlphaFoldDB" id="A0A0A6ZKV3"/>
<gene>
    <name evidence="15" type="primary">ND1</name>
</gene>
<evidence type="ECO:0000256" key="9">
    <source>
        <dbReference type="ARBA" id="ARBA00023075"/>
    </source>
</evidence>
<organism evidence="15">
    <name type="scientific">Pambolus sp. QL-2013</name>
    <dbReference type="NCBI Taxonomy" id="1421597"/>
    <lineage>
        <taxon>Eukaryota</taxon>
        <taxon>Metazoa</taxon>
        <taxon>Ecdysozoa</taxon>
        <taxon>Arthropoda</taxon>
        <taxon>Hexapoda</taxon>
        <taxon>Insecta</taxon>
        <taxon>Pterygota</taxon>
        <taxon>Neoptera</taxon>
        <taxon>Endopterygota</taxon>
        <taxon>Hymenoptera</taxon>
        <taxon>Apocrita</taxon>
        <taxon>Ichneumonoidea</taxon>
        <taxon>Braconidae</taxon>
        <taxon>Exothecinae</taxon>
        <taxon>Pambolus</taxon>
    </lineage>
</organism>
<feature type="transmembrane region" description="Helical" evidence="14">
    <location>
        <begin position="237"/>
        <end position="262"/>
    </location>
</feature>
<reference evidence="15" key="1">
    <citation type="submission" date="2013-07" db="EMBL/GenBank/DDBJ databases">
        <title>The comparative mitochondrial genomes from Braconidae subfamilies and the phylogeny of the Hymenoptera.</title>
        <authorList>
            <person name="Li Q."/>
            <person name="Wei S.J."/>
            <person name="Chen X.X."/>
        </authorList>
    </citation>
    <scope>NUCLEOTIDE SEQUENCE</scope>
</reference>
<dbReference type="GO" id="GO:0008137">
    <property type="term" value="F:NADH dehydrogenase (ubiquinone) activity"/>
    <property type="evidence" value="ECO:0007669"/>
    <property type="project" value="UniProtKB-EC"/>
</dbReference>
<feature type="transmembrane region" description="Helical" evidence="14">
    <location>
        <begin position="16"/>
        <end position="39"/>
    </location>
</feature>
<name>A0A0A6ZKV3_9HYME</name>
<feature type="transmembrane region" description="Helical" evidence="14">
    <location>
        <begin position="119"/>
        <end position="139"/>
    </location>
</feature>
<comment type="subcellular location">
    <subcellularLocation>
        <location evidence="2 12">Mitochondrion inner membrane</location>
        <topology evidence="2 12">Multi-pass membrane protein</topology>
    </subcellularLocation>
</comment>
<evidence type="ECO:0000256" key="2">
    <source>
        <dbReference type="ARBA" id="ARBA00004448"/>
    </source>
</evidence>
<feature type="transmembrane region" description="Helical" evidence="14">
    <location>
        <begin position="191"/>
        <end position="210"/>
    </location>
</feature>
<feature type="transmembrane region" description="Helical" evidence="14">
    <location>
        <begin position="269"/>
        <end position="285"/>
    </location>
</feature>
<evidence type="ECO:0000256" key="1">
    <source>
        <dbReference type="ARBA" id="ARBA00003257"/>
    </source>
</evidence>
<evidence type="ECO:0000256" key="8">
    <source>
        <dbReference type="ARBA" id="ARBA00022989"/>
    </source>
</evidence>
<feature type="transmembrane region" description="Helical" evidence="14">
    <location>
        <begin position="159"/>
        <end position="179"/>
    </location>
</feature>
<keyword evidence="10 13" id="KW-0496">Mitochondrion</keyword>
<dbReference type="GO" id="GO:0003954">
    <property type="term" value="F:NADH dehydrogenase activity"/>
    <property type="evidence" value="ECO:0007669"/>
    <property type="project" value="TreeGrafter"/>
</dbReference>
<geneLocation type="mitochondrion" evidence="15"/>
<evidence type="ECO:0000256" key="14">
    <source>
        <dbReference type="SAM" id="Phobius"/>
    </source>
</evidence>
<evidence type="ECO:0000256" key="3">
    <source>
        <dbReference type="ARBA" id="ARBA00010535"/>
    </source>
</evidence>
<keyword evidence="11 14" id="KW-0472">Membrane</keyword>
<dbReference type="PROSITE" id="PS00668">
    <property type="entry name" value="COMPLEX1_ND1_2"/>
    <property type="match status" value="1"/>
</dbReference>
<dbReference type="PROSITE" id="PS00667">
    <property type="entry name" value="COMPLEX1_ND1_1"/>
    <property type="match status" value="1"/>
</dbReference>
<evidence type="ECO:0000256" key="12">
    <source>
        <dbReference type="RuleBase" id="RU000471"/>
    </source>
</evidence>
<evidence type="ECO:0000313" key="15">
    <source>
        <dbReference type="EMBL" id="AHA52559.1"/>
    </source>
</evidence>
<dbReference type="EC" id="7.1.1.2" evidence="13"/>
<keyword evidence="12" id="KW-0520">NAD</keyword>
<protein>
    <recommendedName>
        <fullName evidence="4 13">NADH-ubiquinone oxidoreductase chain 1</fullName>
        <ecNumber evidence="13">7.1.1.2</ecNumber>
    </recommendedName>
</protein>
<evidence type="ECO:0000256" key="4">
    <source>
        <dbReference type="ARBA" id="ARBA00021009"/>
    </source>
</evidence>
<keyword evidence="7" id="KW-0999">Mitochondrion inner membrane</keyword>
<keyword evidence="8 14" id="KW-1133">Transmembrane helix</keyword>
<dbReference type="GO" id="GO:0005743">
    <property type="term" value="C:mitochondrial inner membrane"/>
    <property type="evidence" value="ECO:0007669"/>
    <property type="project" value="UniProtKB-SubCell"/>
</dbReference>
<evidence type="ECO:0000256" key="11">
    <source>
        <dbReference type="ARBA" id="ARBA00023136"/>
    </source>
</evidence>
<keyword evidence="6 12" id="KW-0812">Transmembrane</keyword>
<evidence type="ECO:0000256" key="6">
    <source>
        <dbReference type="ARBA" id="ARBA00022692"/>
    </source>
</evidence>
<comment type="function">
    <text evidence="1">Core subunit of the mitochondrial membrane respiratory chain NADH dehydrogenase (Complex I) that is believed to belong to the minimal assembly required for catalysis. Complex I functions in the transfer of electrons from NADH to the respiratory chain. The immediate electron acceptor for the enzyme is believed to be ubiquinone.</text>
</comment>
<dbReference type="GO" id="GO:0009060">
    <property type="term" value="P:aerobic respiration"/>
    <property type="evidence" value="ECO:0007669"/>
    <property type="project" value="TreeGrafter"/>
</dbReference>
<keyword evidence="5" id="KW-0813">Transport</keyword>
<evidence type="ECO:0000256" key="10">
    <source>
        <dbReference type="ARBA" id="ARBA00023128"/>
    </source>
</evidence>
<dbReference type="InterPro" id="IPR001694">
    <property type="entry name" value="NADH_UbQ_OxRdtase_su1/FPO"/>
</dbReference>
<dbReference type="PANTHER" id="PTHR11432:SF3">
    <property type="entry name" value="NADH-UBIQUINONE OXIDOREDUCTASE CHAIN 1"/>
    <property type="match status" value="1"/>
</dbReference>
<comment type="similarity">
    <text evidence="3 12">Belongs to the complex I subunit 1 family.</text>
</comment>
<feature type="transmembrane region" description="Helical" evidence="14">
    <location>
        <begin position="297"/>
        <end position="320"/>
    </location>
</feature>
<feature type="transmembrane region" description="Helical" evidence="14">
    <location>
        <begin position="87"/>
        <end position="107"/>
    </location>
</feature>
<dbReference type="PANTHER" id="PTHR11432">
    <property type="entry name" value="NADH DEHYDROGENASE SUBUNIT 1"/>
    <property type="match status" value="1"/>
</dbReference>
<dbReference type="EMBL" id="KF385875">
    <property type="protein sequence ID" value="AHA52559.1"/>
    <property type="molecule type" value="Genomic_DNA"/>
</dbReference>
<dbReference type="Pfam" id="PF00146">
    <property type="entry name" value="NADHdh"/>
    <property type="match status" value="1"/>
</dbReference>
<evidence type="ECO:0000256" key="5">
    <source>
        <dbReference type="ARBA" id="ARBA00022448"/>
    </source>
</evidence>
<accession>A0A0A6ZKV3</accession>